<sequence>MGTRSPQSTPFVHNLGTLHAGQQIIISGMPRSNASRFNISFDNSPNGPGSSDTAFVYDVRFNFGTDKQVIVRNSQQYGCWGHEERAIPHFPFQTEKFFEITVNIFRGGFRVCVNSGDVMEFKHRYKEQPLPKFCYLRIDGDVQLSKVAFKQ</sequence>
<keyword evidence="5" id="KW-1185">Reference proteome</keyword>
<dbReference type="InterPro" id="IPR001079">
    <property type="entry name" value="Galectin_CRD"/>
</dbReference>
<evidence type="ECO:0000256" key="2">
    <source>
        <dbReference type="RuleBase" id="RU102079"/>
    </source>
</evidence>
<dbReference type="SMART" id="SM00908">
    <property type="entry name" value="Gal-bind_lectin"/>
    <property type="match status" value="1"/>
</dbReference>
<dbReference type="EMBL" id="CP111026">
    <property type="protein sequence ID" value="WAR28469.1"/>
    <property type="molecule type" value="Genomic_DNA"/>
</dbReference>
<evidence type="ECO:0000313" key="4">
    <source>
        <dbReference type="EMBL" id="WAR28469.1"/>
    </source>
</evidence>
<evidence type="ECO:0000313" key="5">
    <source>
        <dbReference type="Proteomes" id="UP001164746"/>
    </source>
</evidence>
<evidence type="ECO:0000259" key="3">
    <source>
        <dbReference type="PROSITE" id="PS51304"/>
    </source>
</evidence>
<accession>A0ABY7G4M0</accession>
<reference evidence="4" key="1">
    <citation type="submission" date="2022-11" db="EMBL/GenBank/DDBJ databases">
        <title>Centuries of genome instability and evolution in soft-shell clam transmissible cancer (bioRxiv).</title>
        <authorList>
            <person name="Hart S.F.M."/>
            <person name="Yonemitsu M.A."/>
            <person name="Giersch R.M."/>
            <person name="Beal B.F."/>
            <person name="Arriagada G."/>
            <person name="Davis B.W."/>
            <person name="Ostrander E.A."/>
            <person name="Goff S.P."/>
            <person name="Metzger M.J."/>
        </authorList>
    </citation>
    <scope>NUCLEOTIDE SEQUENCE</scope>
    <source>
        <strain evidence="4">MELC-2E11</strain>
        <tissue evidence="4">Siphon/mantle</tissue>
    </source>
</reference>
<dbReference type="PANTHER" id="PTHR11346:SF147">
    <property type="entry name" value="GALECTIN"/>
    <property type="match status" value="1"/>
</dbReference>
<dbReference type="InterPro" id="IPR044156">
    <property type="entry name" value="Galectin-like"/>
</dbReference>
<dbReference type="Gene3D" id="2.60.120.200">
    <property type="match status" value="1"/>
</dbReference>
<dbReference type="PANTHER" id="PTHR11346">
    <property type="entry name" value="GALECTIN"/>
    <property type="match status" value="1"/>
</dbReference>
<organism evidence="4 5">
    <name type="scientific">Mya arenaria</name>
    <name type="common">Soft-shell clam</name>
    <dbReference type="NCBI Taxonomy" id="6604"/>
    <lineage>
        <taxon>Eukaryota</taxon>
        <taxon>Metazoa</taxon>
        <taxon>Spiralia</taxon>
        <taxon>Lophotrochozoa</taxon>
        <taxon>Mollusca</taxon>
        <taxon>Bivalvia</taxon>
        <taxon>Autobranchia</taxon>
        <taxon>Heteroconchia</taxon>
        <taxon>Euheterodonta</taxon>
        <taxon>Imparidentia</taxon>
        <taxon>Neoheterodontei</taxon>
        <taxon>Myida</taxon>
        <taxon>Myoidea</taxon>
        <taxon>Myidae</taxon>
        <taxon>Mya</taxon>
    </lineage>
</organism>
<dbReference type="SUPFAM" id="SSF49899">
    <property type="entry name" value="Concanavalin A-like lectins/glucanases"/>
    <property type="match status" value="1"/>
</dbReference>
<gene>
    <name evidence="4" type="ORF">MAR_014173</name>
</gene>
<dbReference type="PROSITE" id="PS51304">
    <property type="entry name" value="GALECTIN"/>
    <property type="match status" value="1"/>
</dbReference>
<name>A0ABY7G4M0_MYAAR</name>
<dbReference type="Proteomes" id="UP001164746">
    <property type="component" value="Chromosome 15"/>
</dbReference>
<dbReference type="Pfam" id="PF00337">
    <property type="entry name" value="Gal-bind_lectin"/>
    <property type="match status" value="1"/>
</dbReference>
<proteinExistence type="predicted"/>
<feature type="domain" description="Galectin" evidence="3">
    <location>
        <begin position="10"/>
        <end position="150"/>
    </location>
</feature>
<dbReference type="CDD" id="cd00070">
    <property type="entry name" value="GLECT"/>
    <property type="match status" value="1"/>
</dbReference>
<protein>
    <recommendedName>
        <fullName evidence="2">Galectin</fullName>
    </recommendedName>
</protein>
<evidence type="ECO:0000256" key="1">
    <source>
        <dbReference type="ARBA" id="ARBA00022734"/>
    </source>
</evidence>
<dbReference type="InterPro" id="IPR013320">
    <property type="entry name" value="ConA-like_dom_sf"/>
</dbReference>
<keyword evidence="1 2" id="KW-0430">Lectin</keyword>
<dbReference type="SMART" id="SM00276">
    <property type="entry name" value="GLECT"/>
    <property type="match status" value="1"/>
</dbReference>